<proteinExistence type="predicted"/>
<dbReference type="SUPFAM" id="SSF56973">
    <property type="entry name" value="Aerolisin/ETX pore-forming domain"/>
    <property type="match status" value="1"/>
</dbReference>
<dbReference type="RefSeq" id="WP_184951909.1">
    <property type="nucleotide sequence ID" value="NZ_BOMC01000080.1"/>
</dbReference>
<dbReference type="EMBL" id="JACHMF010000001">
    <property type="protein sequence ID" value="MBB4693274.1"/>
    <property type="molecule type" value="Genomic_DNA"/>
</dbReference>
<sequence>MMVKKTVHGGLVASLTAGLLAAVAAPATPAFAVCDGPKYKYTTTSKSLVLLPGSYKTAWADPGATVTYAKGKTTGWTVGGTFTAKAEAGIILAKAETSLAISVTYSWSNTTTQTISQKVPKGKRQGRLRLYSDGYRYKVTKYQLKSPCKYVKIKSGWQTAPKKKADTSVVMEYRKKPPVGKAAADITPQPIPVG</sequence>
<evidence type="ECO:0000256" key="1">
    <source>
        <dbReference type="SAM" id="SignalP"/>
    </source>
</evidence>
<dbReference type="AlphaFoldDB" id="A0A7W7CS01"/>
<keyword evidence="3" id="KW-1185">Reference proteome</keyword>
<organism evidence="2 3">
    <name type="scientific">Paractinoplanes abujensis</name>
    <dbReference type="NCBI Taxonomy" id="882441"/>
    <lineage>
        <taxon>Bacteria</taxon>
        <taxon>Bacillati</taxon>
        <taxon>Actinomycetota</taxon>
        <taxon>Actinomycetes</taxon>
        <taxon>Micromonosporales</taxon>
        <taxon>Micromonosporaceae</taxon>
        <taxon>Paractinoplanes</taxon>
    </lineage>
</organism>
<comment type="caution">
    <text evidence="2">The sequence shown here is derived from an EMBL/GenBank/DDBJ whole genome shotgun (WGS) entry which is preliminary data.</text>
</comment>
<feature type="signal peptide" evidence="1">
    <location>
        <begin position="1"/>
        <end position="32"/>
    </location>
</feature>
<protein>
    <submittedName>
        <fullName evidence="2">Uncharacterized protein</fullName>
    </submittedName>
</protein>
<keyword evidence="1" id="KW-0732">Signal</keyword>
<evidence type="ECO:0000313" key="2">
    <source>
        <dbReference type="EMBL" id="MBB4693274.1"/>
    </source>
</evidence>
<gene>
    <name evidence="2" type="ORF">BKA14_003422</name>
</gene>
<dbReference type="Proteomes" id="UP000542742">
    <property type="component" value="Unassembled WGS sequence"/>
</dbReference>
<accession>A0A7W7CS01</accession>
<feature type="chain" id="PRO_5030702385" evidence="1">
    <location>
        <begin position="33"/>
        <end position="194"/>
    </location>
</feature>
<name>A0A7W7CS01_9ACTN</name>
<dbReference type="Gene3D" id="2.170.15.10">
    <property type="entry name" value="Proaerolysin, chain A, domain 3"/>
    <property type="match status" value="1"/>
</dbReference>
<evidence type="ECO:0000313" key="3">
    <source>
        <dbReference type="Proteomes" id="UP000542742"/>
    </source>
</evidence>
<reference evidence="2 3" key="1">
    <citation type="submission" date="2020-08" db="EMBL/GenBank/DDBJ databases">
        <title>Sequencing the genomes of 1000 actinobacteria strains.</title>
        <authorList>
            <person name="Klenk H.-P."/>
        </authorList>
    </citation>
    <scope>NUCLEOTIDE SEQUENCE [LARGE SCALE GENOMIC DNA]</scope>
    <source>
        <strain evidence="2 3">DSM 45518</strain>
    </source>
</reference>